<dbReference type="AlphaFoldDB" id="A0A0D0DEF5"/>
<accession>A0A0D0DEF5</accession>
<evidence type="ECO:0000313" key="2">
    <source>
        <dbReference type="Proteomes" id="UP000054538"/>
    </source>
</evidence>
<reference evidence="2" key="2">
    <citation type="submission" date="2015-01" db="EMBL/GenBank/DDBJ databases">
        <title>Evolutionary Origins and Diversification of the Mycorrhizal Mutualists.</title>
        <authorList>
            <consortium name="DOE Joint Genome Institute"/>
            <consortium name="Mycorrhizal Genomics Consortium"/>
            <person name="Kohler A."/>
            <person name="Kuo A."/>
            <person name="Nagy L.G."/>
            <person name="Floudas D."/>
            <person name="Copeland A."/>
            <person name="Barry K.W."/>
            <person name="Cichocki N."/>
            <person name="Veneault-Fourrey C."/>
            <person name="LaButti K."/>
            <person name="Lindquist E.A."/>
            <person name="Lipzen A."/>
            <person name="Lundell T."/>
            <person name="Morin E."/>
            <person name="Murat C."/>
            <person name="Riley R."/>
            <person name="Ohm R."/>
            <person name="Sun H."/>
            <person name="Tunlid A."/>
            <person name="Henrissat B."/>
            <person name="Grigoriev I.V."/>
            <person name="Hibbett D.S."/>
            <person name="Martin F."/>
        </authorList>
    </citation>
    <scope>NUCLEOTIDE SEQUENCE [LARGE SCALE GENOMIC DNA]</scope>
    <source>
        <strain evidence="2">Ve08.2h10</strain>
    </source>
</reference>
<evidence type="ECO:0000313" key="1">
    <source>
        <dbReference type="EMBL" id="KIK75880.1"/>
    </source>
</evidence>
<dbReference type="InParanoid" id="A0A0D0DEF5"/>
<gene>
    <name evidence="1" type="ORF">PAXRUDRAFT_18603</name>
</gene>
<proteinExistence type="predicted"/>
<reference evidence="1 2" key="1">
    <citation type="submission" date="2014-04" db="EMBL/GenBank/DDBJ databases">
        <authorList>
            <consortium name="DOE Joint Genome Institute"/>
            <person name="Kuo A."/>
            <person name="Kohler A."/>
            <person name="Jargeat P."/>
            <person name="Nagy L.G."/>
            <person name="Floudas D."/>
            <person name="Copeland A."/>
            <person name="Barry K.W."/>
            <person name="Cichocki N."/>
            <person name="Veneault-Fourrey C."/>
            <person name="LaButti K."/>
            <person name="Lindquist E.A."/>
            <person name="Lipzen A."/>
            <person name="Lundell T."/>
            <person name="Morin E."/>
            <person name="Murat C."/>
            <person name="Sun H."/>
            <person name="Tunlid A."/>
            <person name="Henrissat B."/>
            <person name="Grigoriev I.V."/>
            <person name="Hibbett D.S."/>
            <person name="Martin F."/>
            <person name="Nordberg H.P."/>
            <person name="Cantor M.N."/>
            <person name="Hua S.X."/>
        </authorList>
    </citation>
    <scope>NUCLEOTIDE SEQUENCE [LARGE SCALE GENOMIC DNA]</scope>
    <source>
        <strain evidence="1 2">Ve08.2h10</strain>
    </source>
</reference>
<keyword evidence="2" id="KW-1185">Reference proteome</keyword>
<organism evidence="1 2">
    <name type="scientific">Paxillus rubicundulus Ve08.2h10</name>
    <dbReference type="NCBI Taxonomy" id="930991"/>
    <lineage>
        <taxon>Eukaryota</taxon>
        <taxon>Fungi</taxon>
        <taxon>Dikarya</taxon>
        <taxon>Basidiomycota</taxon>
        <taxon>Agaricomycotina</taxon>
        <taxon>Agaricomycetes</taxon>
        <taxon>Agaricomycetidae</taxon>
        <taxon>Boletales</taxon>
        <taxon>Paxilineae</taxon>
        <taxon>Paxillaceae</taxon>
        <taxon>Paxillus</taxon>
    </lineage>
</organism>
<dbReference type="EMBL" id="KN827796">
    <property type="protein sequence ID" value="KIK75880.1"/>
    <property type="molecule type" value="Genomic_DNA"/>
</dbReference>
<sequence length="60" mass="6747">MGHPFLSPSNTYGPGIPSLGPYNTHKSSIPWPIKYLQDSYPLAHPRPTESPYWPIHSTQT</sequence>
<protein>
    <submittedName>
        <fullName evidence="1">Uncharacterized protein</fullName>
    </submittedName>
</protein>
<dbReference type="HOGENOM" id="CLU_2942442_0_0_1"/>
<name>A0A0D0DEF5_9AGAM</name>
<dbReference type="Proteomes" id="UP000054538">
    <property type="component" value="Unassembled WGS sequence"/>
</dbReference>